<dbReference type="SUPFAM" id="SSF46934">
    <property type="entry name" value="UBA-like"/>
    <property type="match status" value="1"/>
</dbReference>
<dbReference type="GO" id="GO:0003950">
    <property type="term" value="F:NAD+ poly-ADP-ribosyltransferase activity"/>
    <property type="evidence" value="ECO:0007669"/>
    <property type="project" value="InterPro"/>
</dbReference>
<organism evidence="6 7">
    <name type="scientific">Tritrichomonas foetus</name>
    <dbReference type="NCBI Taxonomy" id="1144522"/>
    <lineage>
        <taxon>Eukaryota</taxon>
        <taxon>Metamonada</taxon>
        <taxon>Parabasalia</taxon>
        <taxon>Tritrichomonadida</taxon>
        <taxon>Tritrichomonadidae</taxon>
        <taxon>Tritrichomonas</taxon>
    </lineage>
</organism>
<dbReference type="InterPro" id="IPR051838">
    <property type="entry name" value="ARTD_PARP"/>
</dbReference>
<dbReference type="SUPFAM" id="SSF56399">
    <property type="entry name" value="ADP-ribosylation"/>
    <property type="match status" value="1"/>
</dbReference>
<dbReference type="VEuPathDB" id="TrichDB:TRFO_19206"/>
<comment type="caution">
    <text evidence="6">The sequence shown here is derived from an EMBL/GenBank/DDBJ whole genome shotgun (WGS) entry which is preliminary data.</text>
</comment>
<dbReference type="InterPro" id="IPR015940">
    <property type="entry name" value="UBA"/>
</dbReference>
<dbReference type="Proteomes" id="UP000179807">
    <property type="component" value="Unassembled WGS sequence"/>
</dbReference>
<dbReference type="PANTHER" id="PTHR21328">
    <property type="entry name" value="POLY ADP-RIBOSE POLYMERASE FAMILY, MEMBER PARP"/>
    <property type="match status" value="1"/>
</dbReference>
<dbReference type="Pfam" id="PF00644">
    <property type="entry name" value="PARP"/>
    <property type="match status" value="1"/>
</dbReference>
<dbReference type="Pfam" id="PF18084">
    <property type="entry name" value="ARTD15_N"/>
    <property type="match status" value="1"/>
</dbReference>
<keyword evidence="7" id="KW-1185">Reference proteome</keyword>
<keyword evidence="3" id="KW-0548">Nucleotidyltransferase</keyword>
<evidence type="ECO:0000256" key="4">
    <source>
        <dbReference type="ARBA" id="ARBA00023027"/>
    </source>
</evidence>
<dbReference type="InterPro" id="IPR041400">
    <property type="entry name" value="PARP16_N"/>
</dbReference>
<name>A0A1J4KJK4_9EUKA</name>
<keyword evidence="4" id="KW-0520">NAD</keyword>
<dbReference type="GO" id="GO:0016779">
    <property type="term" value="F:nucleotidyltransferase activity"/>
    <property type="evidence" value="ECO:0007669"/>
    <property type="project" value="UniProtKB-KW"/>
</dbReference>
<dbReference type="InterPro" id="IPR012317">
    <property type="entry name" value="Poly(ADP-ribose)pol_cat_dom"/>
</dbReference>
<dbReference type="AlphaFoldDB" id="A0A1J4KJK4"/>
<evidence type="ECO:0000256" key="3">
    <source>
        <dbReference type="ARBA" id="ARBA00022695"/>
    </source>
</evidence>
<dbReference type="EMBL" id="MLAK01000589">
    <property type="protein sequence ID" value="OHT11395.1"/>
    <property type="molecule type" value="Genomic_DNA"/>
</dbReference>
<evidence type="ECO:0000256" key="1">
    <source>
        <dbReference type="ARBA" id="ARBA00022676"/>
    </source>
</evidence>
<proteinExistence type="predicted"/>
<dbReference type="RefSeq" id="XP_068364531.1">
    <property type="nucleotide sequence ID" value="XM_068500655.1"/>
</dbReference>
<reference evidence="6" key="1">
    <citation type="submission" date="2016-10" db="EMBL/GenBank/DDBJ databases">
        <authorList>
            <person name="Benchimol M."/>
            <person name="Almeida L.G."/>
            <person name="Vasconcelos A.T."/>
            <person name="Perreira-Neves A."/>
            <person name="Rosa I.A."/>
            <person name="Tasca T."/>
            <person name="Bogo M.R."/>
            <person name="de Souza W."/>
        </authorList>
    </citation>
    <scope>NUCLEOTIDE SEQUENCE [LARGE SCALE GENOMIC DNA]</scope>
    <source>
        <strain evidence="6">K</strain>
    </source>
</reference>
<evidence type="ECO:0000313" key="6">
    <source>
        <dbReference type="EMBL" id="OHT11395.1"/>
    </source>
</evidence>
<dbReference type="Gene3D" id="1.10.8.10">
    <property type="entry name" value="DNA helicase RuvA subunit, C-terminal domain"/>
    <property type="match status" value="1"/>
</dbReference>
<evidence type="ECO:0000256" key="2">
    <source>
        <dbReference type="ARBA" id="ARBA00022679"/>
    </source>
</evidence>
<accession>A0A1J4KJK4</accession>
<gene>
    <name evidence="6" type="ORF">TRFO_19206</name>
</gene>
<evidence type="ECO:0000313" key="7">
    <source>
        <dbReference type="Proteomes" id="UP000179807"/>
    </source>
</evidence>
<dbReference type="Gene3D" id="3.90.228.10">
    <property type="match status" value="1"/>
</dbReference>
<keyword evidence="2" id="KW-0808">Transferase</keyword>
<keyword evidence="1" id="KW-0328">Glycosyltransferase</keyword>
<dbReference type="PROSITE" id="PS50030">
    <property type="entry name" value="UBA"/>
    <property type="match status" value="1"/>
</dbReference>
<sequence>MNSDEELIIGDDDDDEDTDILSSIELNAGNSLEKLTSTIICCEAYLSLCQPRNDGSTVFFTIPSQFLPLSLQMTCGFHISNIILNCRITLCFNEWNSPPVEMEIYHPSYQQNYVGRPLVLDAVRKFFSQNYKPKINYKAFQYLFKKRGVVDPKKLRTLIEENFKPDQAEDALVACDNNIAQARSFLLTGKSAKAATRINIPELPEYEQCPLIYLILEIYEAFLDLNDHCCICRDKLPFSGIKPTICEKKLCALGFEEIGIGTSVAQEIRRDPLAADFVVSIFSASLQSQYLKPAPPDEILKTALKVLSLLPSMQLIATQCATDKQITQKCGSEALALLRWVLLSNKSQIISLPSHLKIQEISYPFQFMALISSPDAEQEFQERKNKYGSIYMWHGSGGDRWHSIVRNGLLNMSRQPGKQVIHGAAYGEGIYLANSSSYSSTYVQDSPNLYKQSELGSSIHMIAMCEVARMPPNILKDHGSIKTLIDEKACIVRFIFAGHARASYDTISKPLSKVPTLEDVLEYQGCKITGGFSK</sequence>
<dbReference type="OrthoDB" id="109543at2759"/>
<evidence type="ECO:0000259" key="5">
    <source>
        <dbReference type="PROSITE" id="PS50030"/>
    </source>
</evidence>
<feature type="domain" description="UBA" evidence="5">
    <location>
        <begin position="149"/>
        <end position="189"/>
    </location>
</feature>
<dbReference type="InterPro" id="IPR009060">
    <property type="entry name" value="UBA-like_sf"/>
</dbReference>
<dbReference type="GeneID" id="94835359"/>
<protein>
    <submittedName>
        <fullName evidence="6">UBA/TS-N domain containing protein</fullName>
    </submittedName>
</protein>